<dbReference type="PRINTS" id="PR00385">
    <property type="entry name" value="P450"/>
</dbReference>
<evidence type="ECO:0000256" key="8">
    <source>
        <dbReference type="ARBA" id="ARBA00022848"/>
    </source>
</evidence>
<dbReference type="KEGG" id="cvg:107083152"/>
<dbReference type="Gene3D" id="1.10.630.10">
    <property type="entry name" value="Cytochrome P450"/>
    <property type="match status" value="1"/>
</dbReference>
<evidence type="ECO:0000256" key="11">
    <source>
        <dbReference type="ARBA" id="ARBA00023033"/>
    </source>
</evidence>
<accession>A0A3Q2E367</accession>
<evidence type="ECO:0000256" key="2">
    <source>
        <dbReference type="ARBA" id="ARBA00004524"/>
    </source>
</evidence>
<keyword evidence="6 13" id="KW-0479">Metal-binding</keyword>
<comment type="cofactor">
    <cofactor evidence="1 13">
        <name>heme</name>
        <dbReference type="ChEBI" id="CHEBI:30413"/>
    </cofactor>
</comment>
<dbReference type="InterPro" id="IPR002401">
    <property type="entry name" value="Cyt_P450_E_grp-I"/>
</dbReference>
<proteinExistence type="inferred from homology"/>
<evidence type="ECO:0000256" key="4">
    <source>
        <dbReference type="ARBA" id="ARBA00010617"/>
    </source>
</evidence>
<keyword evidence="17" id="KW-1185">Reference proteome</keyword>
<dbReference type="GO" id="GO:0005789">
    <property type="term" value="C:endoplasmic reticulum membrane"/>
    <property type="evidence" value="ECO:0007669"/>
    <property type="project" value="UniProtKB-SubCell"/>
</dbReference>
<sequence length="506" mass="58027">MDYRIMFEDIFPKSTLTLLFGFIVTLLVLGFLYPSFSLRQRKEPPGPRPLPLFGNLFQLDLKRLDQSLLNLSKKYGSVFQVFLGPKKVVVLAGYRTVKQALANYADEFGNREITPVFNDFTEGHGILFSNGEPWKEMRRFALTTLKDFGMGRKMSEEKIIEECGYLIDEFEQFEGKAFYNAKAINYAASNVISALMFGKRFEYKDVVFQAMVERDNETIHLTGTASLLIYNLCPWLGPFLKNWRDLIKNVEEGKTDLRTIIKNLKETLDPEVCGCFVDAFLIRKKHLEDSEVLNLHYHDDNLLYSVTNLFAAGTDTTATTLKWCILYMAKFPHIQERVQEELSRVIGSRQVQTEDRKNLPYTDAVIHESQRFANIVPMALPHTISTDIIFQGYFIKEGTTVFPLLTSVLYDEAEWENPHSFNPSHFLDSAGMFIRRDAFMPFSSGRRACLGESLARMELFLFFTSLLQHFSFTPPPGVSEDQLDLTPVVGITLAPKPQQLCAIRRH</sequence>
<evidence type="ECO:0000256" key="3">
    <source>
        <dbReference type="ARBA" id="ARBA00004586"/>
    </source>
</evidence>
<protein>
    <submittedName>
        <fullName evidence="16">Cytochrome P450 2K1-like</fullName>
    </submittedName>
</protein>
<evidence type="ECO:0000256" key="10">
    <source>
        <dbReference type="ARBA" id="ARBA00023004"/>
    </source>
</evidence>
<keyword evidence="10 13" id="KW-0408">Iron</keyword>
<evidence type="ECO:0000256" key="15">
    <source>
        <dbReference type="SAM" id="Phobius"/>
    </source>
</evidence>
<keyword evidence="15" id="KW-0812">Transmembrane</keyword>
<keyword evidence="9 14" id="KW-0560">Oxidoreductase</keyword>
<dbReference type="InterPro" id="IPR001128">
    <property type="entry name" value="Cyt_P450"/>
</dbReference>
<keyword evidence="11 14" id="KW-0503">Monooxygenase</keyword>
<dbReference type="OrthoDB" id="2789670at2759"/>
<dbReference type="GO" id="GO:0046222">
    <property type="term" value="P:aflatoxin metabolic process"/>
    <property type="evidence" value="ECO:0007669"/>
    <property type="project" value="UniProtKB-ARBA"/>
</dbReference>
<evidence type="ECO:0000256" key="9">
    <source>
        <dbReference type="ARBA" id="ARBA00023002"/>
    </source>
</evidence>
<evidence type="ECO:0000256" key="14">
    <source>
        <dbReference type="RuleBase" id="RU000461"/>
    </source>
</evidence>
<dbReference type="RefSeq" id="XP_015227638.1">
    <property type="nucleotide sequence ID" value="XM_015372152.1"/>
</dbReference>
<dbReference type="GeneTree" id="ENSGT00940000162649"/>
<keyword evidence="12 15" id="KW-0472">Membrane</keyword>
<keyword evidence="5 13" id="KW-0349">Heme</keyword>
<dbReference type="STRING" id="28743.ENSCVAP00000025784"/>
<organism evidence="16 17">
    <name type="scientific">Cyprinodon variegatus</name>
    <name type="common">Sheepshead minnow</name>
    <dbReference type="NCBI Taxonomy" id="28743"/>
    <lineage>
        <taxon>Eukaryota</taxon>
        <taxon>Metazoa</taxon>
        <taxon>Chordata</taxon>
        <taxon>Craniata</taxon>
        <taxon>Vertebrata</taxon>
        <taxon>Euteleostomi</taxon>
        <taxon>Actinopterygii</taxon>
        <taxon>Neopterygii</taxon>
        <taxon>Teleostei</taxon>
        <taxon>Neoteleostei</taxon>
        <taxon>Acanthomorphata</taxon>
        <taxon>Ovalentaria</taxon>
        <taxon>Atherinomorphae</taxon>
        <taxon>Cyprinodontiformes</taxon>
        <taxon>Cyprinodontidae</taxon>
        <taxon>Cyprinodon</taxon>
    </lineage>
</organism>
<dbReference type="InterPro" id="IPR050182">
    <property type="entry name" value="Cytochrome_P450_fam2"/>
</dbReference>
<dbReference type="GO" id="GO:0020037">
    <property type="term" value="F:heme binding"/>
    <property type="evidence" value="ECO:0007669"/>
    <property type="project" value="InterPro"/>
</dbReference>
<evidence type="ECO:0000256" key="1">
    <source>
        <dbReference type="ARBA" id="ARBA00001971"/>
    </source>
</evidence>
<dbReference type="InterPro" id="IPR017972">
    <property type="entry name" value="Cyt_P450_CS"/>
</dbReference>
<reference evidence="16" key="1">
    <citation type="submission" date="2025-08" db="UniProtKB">
        <authorList>
            <consortium name="Ensembl"/>
        </authorList>
    </citation>
    <scope>IDENTIFICATION</scope>
</reference>
<evidence type="ECO:0000256" key="7">
    <source>
        <dbReference type="ARBA" id="ARBA00022824"/>
    </source>
</evidence>
<dbReference type="Proteomes" id="UP000265020">
    <property type="component" value="Unassembled WGS sequence"/>
</dbReference>
<evidence type="ECO:0000256" key="6">
    <source>
        <dbReference type="ARBA" id="ARBA00022723"/>
    </source>
</evidence>
<keyword evidence="7" id="KW-0256">Endoplasmic reticulum</keyword>
<feature type="binding site" description="axial binding residue" evidence="13">
    <location>
        <position position="449"/>
    </location>
    <ligand>
        <name>heme</name>
        <dbReference type="ChEBI" id="CHEBI:30413"/>
    </ligand>
    <ligandPart>
        <name>Fe</name>
        <dbReference type="ChEBI" id="CHEBI:18248"/>
    </ligandPart>
</feature>
<evidence type="ECO:0000256" key="13">
    <source>
        <dbReference type="PIRSR" id="PIRSR602401-1"/>
    </source>
</evidence>
<dbReference type="AlphaFoldDB" id="A0A3Q2E367"/>
<dbReference type="GO" id="GO:0006082">
    <property type="term" value="P:organic acid metabolic process"/>
    <property type="evidence" value="ECO:0007669"/>
    <property type="project" value="TreeGrafter"/>
</dbReference>
<reference evidence="16" key="2">
    <citation type="submission" date="2025-09" db="UniProtKB">
        <authorList>
            <consortium name="Ensembl"/>
        </authorList>
    </citation>
    <scope>IDENTIFICATION</scope>
</reference>
<dbReference type="PRINTS" id="PR00463">
    <property type="entry name" value="EP450I"/>
</dbReference>
<name>A0A3Q2E367_CYPVA</name>
<dbReference type="OMA" id="KVSNTHI"/>
<dbReference type="GO" id="GO:0006805">
    <property type="term" value="P:xenobiotic metabolic process"/>
    <property type="evidence" value="ECO:0007669"/>
    <property type="project" value="TreeGrafter"/>
</dbReference>
<dbReference type="Pfam" id="PF00067">
    <property type="entry name" value="p450"/>
    <property type="match status" value="1"/>
</dbReference>
<dbReference type="FunFam" id="1.10.630.10:FF:000010">
    <property type="entry name" value="cytochrome P450 2W1 isoform X2"/>
    <property type="match status" value="1"/>
</dbReference>
<evidence type="ECO:0000256" key="5">
    <source>
        <dbReference type="ARBA" id="ARBA00022617"/>
    </source>
</evidence>
<keyword evidence="15" id="KW-1133">Transmembrane helix</keyword>
<comment type="subcellular location">
    <subcellularLocation>
        <location evidence="3">Endoplasmic reticulum membrane</location>
    </subcellularLocation>
    <subcellularLocation>
        <location evidence="2">Microsome membrane</location>
    </subcellularLocation>
</comment>
<evidence type="ECO:0000256" key="12">
    <source>
        <dbReference type="ARBA" id="ARBA00023136"/>
    </source>
</evidence>
<dbReference type="GO" id="GO:0016712">
    <property type="term" value="F:oxidoreductase activity, acting on paired donors, with incorporation or reduction of molecular oxygen, reduced flavin or flavoprotein as one donor, and incorporation of one atom of oxygen"/>
    <property type="evidence" value="ECO:0007669"/>
    <property type="project" value="TreeGrafter"/>
</dbReference>
<comment type="similarity">
    <text evidence="4 14">Belongs to the cytochrome P450 family.</text>
</comment>
<evidence type="ECO:0000313" key="16">
    <source>
        <dbReference type="Ensembl" id="ENSCVAP00000025784.1"/>
    </source>
</evidence>
<dbReference type="SUPFAM" id="SSF48264">
    <property type="entry name" value="Cytochrome P450"/>
    <property type="match status" value="1"/>
</dbReference>
<feature type="transmembrane region" description="Helical" evidence="15">
    <location>
        <begin position="15"/>
        <end position="33"/>
    </location>
</feature>
<dbReference type="PROSITE" id="PS00086">
    <property type="entry name" value="CYTOCHROME_P450"/>
    <property type="match status" value="1"/>
</dbReference>
<dbReference type="GO" id="GO:0005506">
    <property type="term" value="F:iron ion binding"/>
    <property type="evidence" value="ECO:0007669"/>
    <property type="project" value="InterPro"/>
</dbReference>
<evidence type="ECO:0000313" key="17">
    <source>
        <dbReference type="Proteomes" id="UP000265020"/>
    </source>
</evidence>
<dbReference type="GeneID" id="107083152"/>
<dbReference type="InterPro" id="IPR036396">
    <property type="entry name" value="Cyt_P450_sf"/>
</dbReference>
<dbReference type="PANTHER" id="PTHR24300">
    <property type="entry name" value="CYTOCHROME P450 508A4-RELATED"/>
    <property type="match status" value="1"/>
</dbReference>
<dbReference type="Ensembl" id="ENSCVAT00000000767.1">
    <property type="protein sequence ID" value="ENSCVAP00000025784.1"/>
    <property type="gene ID" value="ENSCVAG00000010834.1"/>
</dbReference>
<keyword evidence="8" id="KW-0492">Microsome</keyword>
<dbReference type="PANTHER" id="PTHR24300:SF319">
    <property type="entry name" value="CYTOCHROME P450, FAMILY 2, SUBFAMILY AC, POLYPEPTIDE 1"/>
    <property type="match status" value="1"/>
</dbReference>